<dbReference type="GO" id="GO:0022857">
    <property type="term" value="F:transmembrane transporter activity"/>
    <property type="evidence" value="ECO:0007669"/>
    <property type="project" value="InterPro"/>
</dbReference>
<dbReference type="Proteomes" id="UP000464658">
    <property type="component" value="Chromosome"/>
</dbReference>
<sequence length="105" mass="11612">MNKQVNQHQNLRAIILISTFGGLLFGYDTGVLNGALPYMSQPGQLNLTALTQGLVTSALLFGAAFGAVICGRLSDRYGRRRTIFSLAAMFFFPRSVVQFHRMQKL</sequence>
<protein>
    <recommendedName>
        <fullName evidence="8">Major facilitator superfamily (MFS) profile domain-containing protein</fullName>
    </recommendedName>
</protein>
<feature type="domain" description="Major facilitator superfamily (MFS) profile" evidence="8">
    <location>
        <begin position="14"/>
        <end position="105"/>
    </location>
</feature>
<dbReference type="EMBL" id="AP021906">
    <property type="protein sequence ID" value="BBP89810.1"/>
    <property type="molecule type" value="Genomic_DNA"/>
</dbReference>
<dbReference type="AlphaFoldDB" id="A0A5S9M8B9"/>
<dbReference type="InterPro" id="IPR050820">
    <property type="entry name" value="MFS_Sugar_Transporter"/>
</dbReference>
<feature type="transmembrane region" description="Helical" evidence="7">
    <location>
        <begin position="49"/>
        <end position="70"/>
    </location>
</feature>
<feature type="transmembrane region" description="Helical" evidence="7">
    <location>
        <begin position="82"/>
        <end position="100"/>
    </location>
</feature>
<evidence type="ECO:0000256" key="4">
    <source>
        <dbReference type="ARBA" id="ARBA00022692"/>
    </source>
</evidence>
<feature type="transmembrane region" description="Helical" evidence="7">
    <location>
        <begin position="12"/>
        <end position="29"/>
    </location>
</feature>
<dbReference type="PROSITE" id="PS50850">
    <property type="entry name" value="MFS"/>
    <property type="match status" value="1"/>
</dbReference>
<name>A0A5S9M8B9_BACIA</name>
<gene>
    <name evidence="9" type="ORF">BsIDN1_34280</name>
</gene>
<dbReference type="PANTHER" id="PTHR48023">
    <property type="entry name" value="D-XYLOSE-PROTON SYMPORTER-LIKE 2"/>
    <property type="match status" value="1"/>
</dbReference>
<evidence type="ECO:0000256" key="1">
    <source>
        <dbReference type="ARBA" id="ARBA00004651"/>
    </source>
</evidence>
<dbReference type="Gene3D" id="1.20.1250.20">
    <property type="entry name" value="MFS general substrate transporter like domains"/>
    <property type="match status" value="1"/>
</dbReference>
<dbReference type="Pfam" id="PF00083">
    <property type="entry name" value="Sugar_tr"/>
    <property type="match status" value="1"/>
</dbReference>
<dbReference type="GO" id="GO:1904659">
    <property type="term" value="P:D-glucose transmembrane transport"/>
    <property type="evidence" value="ECO:0007669"/>
    <property type="project" value="TreeGrafter"/>
</dbReference>
<accession>A0A5S9M8B9</accession>
<evidence type="ECO:0000256" key="6">
    <source>
        <dbReference type="ARBA" id="ARBA00023136"/>
    </source>
</evidence>
<dbReference type="InterPro" id="IPR036259">
    <property type="entry name" value="MFS_trans_sf"/>
</dbReference>
<evidence type="ECO:0000256" key="5">
    <source>
        <dbReference type="ARBA" id="ARBA00022989"/>
    </source>
</evidence>
<evidence type="ECO:0000313" key="9">
    <source>
        <dbReference type="EMBL" id="BBP89810.1"/>
    </source>
</evidence>
<comment type="similarity">
    <text evidence="2">Belongs to the major facilitator superfamily. Sugar transporter (TC 2.A.1.1) family.</text>
</comment>
<comment type="subcellular location">
    <subcellularLocation>
        <location evidence="1">Cell membrane</location>
        <topology evidence="1">Multi-pass membrane protein</topology>
    </subcellularLocation>
</comment>
<evidence type="ECO:0000256" key="2">
    <source>
        <dbReference type="ARBA" id="ARBA00010992"/>
    </source>
</evidence>
<organism evidence="9 10">
    <name type="scientific">Bacillus safensis</name>
    <dbReference type="NCBI Taxonomy" id="561879"/>
    <lineage>
        <taxon>Bacteria</taxon>
        <taxon>Bacillati</taxon>
        <taxon>Bacillota</taxon>
        <taxon>Bacilli</taxon>
        <taxon>Bacillales</taxon>
        <taxon>Bacillaceae</taxon>
        <taxon>Bacillus</taxon>
    </lineage>
</organism>
<dbReference type="InterPro" id="IPR020846">
    <property type="entry name" value="MFS_dom"/>
</dbReference>
<keyword evidence="6 7" id="KW-0472">Membrane</keyword>
<reference evidence="9 10" key="1">
    <citation type="submission" date="2019-12" db="EMBL/GenBank/DDBJ databases">
        <title>Full genome sequence of a Bacillus safensis strain isolated from commercially available natto in Indonesia.</title>
        <authorList>
            <person name="Yoshida M."/>
            <person name="Uomi M."/>
            <person name="Waturangi D."/>
            <person name="Ekaputri J.J."/>
            <person name="Setiamarga D.H.E."/>
        </authorList>
    </citation>
    <scope>NUCLEOTIDE SEQUENCE [LARGE SCALE GENOMIC DNA]</scope>
    <source>
        <strain evidence="9 10">IDN1</strain>
    </source>
</reference>
<keyword evidence="3" id="KW-0813">Transport</keyword>
<dbReference type="SUPFAM" id="SSF103473">
    <property type="entry name" value="MFS general substrate transporter"/>
    <property type="match status" value="1"/>
</dbReference>
<evidence type="ECO:0000256" key="3">
    <source>
        <dbReference type="ARBA" id="ARBA00022448"/>
    </source>
</evidence>
<dbReference type="PANTHER" id="PTHR48023:SF4">
    <property type="entry name" value="D-XYLOSE-PROTON SYMPORTER-LIKE 2"/>
    <property type="match status" value="1"/>
</dbReference>
<proteinExistence type="inferred from homology"/>
<evidence type="ECO:0000259" key="8">
    <source>
        <dbReference type="PROSITE" id="PS50850"/>
    </source>
</evidence>
<keyword evidence="4 7" id="KW-0812">Transmembrane</keyword>
<keyword evidence="5 7" id="KW-1133">Transmembrane helix</keyword>
<dbReference type="GO" id="GO:0005886">
    <property type="term" value="C:plasma membrane"/>
    <property type="evidence" value="ECO:0007669"/>
    <property type="project" value="UniProtKB-SubCell"/>
</dbReference>
<evidence type="ECO:0000313" key="10">
    <source>
        <dbReference type="Proteomes" id="UP000464658"/>
    </source>
</evidence>
<dbReference type="InterPro" id="IPR005828">
    <property type="entry name" value="MFS_sugar_transport-like"/>
</dbReference>
<evidence type="ECO:0000256" key="7">
    <source>
        <dbReference type="SAM" id="Phobius"/>
    </source>
</evidence>